<name>A0A1H7ZEC8_OLID1</name>
<keyword evidence="4" id="KW-1185">Reference proteome</keyword>
<dbReference type="Pfam" id="PF13462">
    <property type="entry name" value="Thioredoxin_4"/>
    <property type="match status" value="1"/>
</dbReference>
<dbReference type="GO" id="GO:0016853">
    <property type="term" value="F:isomerase activity"/>
    <property type="evidence" value="ECO:0007669"/>
    <property type="project" value="UniProtKB-KW"/>
</dbReference>
<dbReference type="SUPFAM" id="SSF52833">
    <property type="entry name" value="Thioredoxin-like"/>
    <property type="match status" value="1"/>
</dbReference>
<dbReference type="STRING" id="407022.SAMN05661044_05514"/>
<dbReference type="PROSITE" id="PS51352">
    <property type="entry name" value="THIOREDOXIN_2"/>
    <property type="match status" value="1"/>
</dbReference>
<dbReference type="Proteomes" id="UP000199421">
    <property type="component" value="Unassembled WGS sequence"/>
</dbReference>
<reference evidence="4" key="1">
    <citation type="submission" date="2016-10" db="EMBL/GenBank/DDBJ databases">
        <authorList>
            <person name="Varghese N."/>
            <person name="Submissions S."/>
        </authorList>
    </citation>
    <scope>NUCLEOTIDE SEQUENCE [LARGE SCALE GENOMIC DNA]</scope>
    <source>
        <strain evidence="4">DSM 18733</strain>
    </source>
</reference>
<dbReference type="InterPro" id="IPR036249">
    <property type="entry name" value="Thioredoxin-like_sf"/>
</dbReference>
<organism evidence="3 4">
    <name type="scientific">Olivibacter domesticus</name>
    <name type="common">Pseudosphingobacterium domesticum</name>
    <dbReference type="NCBI Taxonomy" id="407022"/>
    <lineage>
        <taxon>Bacteria</taxon>
        <taxon>Pseudomonadati</taxon>
        <taxon>Bacteroidota</taxon>
        <taxon>Sphingobacteriia</taxon>
        <taxon>Sphingobacteriales</taxon>
        <taxon>Sphingobacteriaceae</taxon>
        <taxon>Olivibacter</taxon>
    </lineage>
</organism>
<evidence type="ECO:0000256" key="1">
    <source>
        <dbReference type="ARBA" id="ARBA00005791"/>
    </source>
</evidence>
<proteinExistence type="inferred from homology"/>
<evidence type="ECO:0000313" key="4">
    <source>
        <dbReference type="Proteomes" id="UP000199421"/>
    </source>
</evidence>
<comment type="similarity">
    <text evidence="1">Belongs to the thioredoxin family. DsbA subfamily.</text>
</comment>
<dbReference type="PANTHER" id="PTHR13887">
    <property type="entry name" value="GLUTATHIONE S-TRANSFERASE KAPPA"/>
    <property type="match status" value="1"/>
</dbReference>
<dbReference type="RefSeq" id="WP_093332871.1">
    <property type="nucleotide sequence ID" value="NZ_FOAF01000016.1"/>
</dbReference>
<dbReference type="EMBL" id="FOAF01000016">
    <property type="protein sequence ID" value="SEM56623.1"/>
    <property type="molecule type" value="Genomic_DNA"/>
</dbReference>
<evidence type="ECO:0000259" key="2">
    <source>
        <dbReference type="PROSITE" id="PS51352"/>
    </source>
</evidence>
<keyword evidence="3" id="KW-0413">Isomerase</keyword>
<accession>A0A1H7ZEC8</accession>
<dbReference type="InterPro" id="IPR012336">
    <property type="entry name" value="Thioredoxin-like_fold"/>
</dbReference>
<feature type="domain" description="Thioredoxin" evidence="2">
    <location>
        <begin position="1"/>
        <end position="171"/>
    </location>
</feature>
<sequence length="171" mass="19276">MSIKISIDHKDHIKGNKNAQLEIVEFGDYQCPYCAAAHPIVHDILHFFGNQVKFAFRNFPLAKIHAYAHPAALAAEAAALQGMFWEMHDAIFDNQGSLSGDLFLQIAAKLELDHERFINDLHLDNLAQKIEDDFETGMRSGVNGTPTFFVDGEKFHGDATDLFELLKENFK</sequence>
<gene>
    <name evidence="3" type="ORF">SAMN05661044_05514</name>
</gene>
<dbReference type="InterPro" id="IPR013766">
    <property type="entry name" value="Thioredoxin_domain"/>
</dbReference>
<evidence type="ECO:0000313" key="3">
    <source>
        <dbReference type="EMBL" id="SEM56623.1"/>
    </source>
</evidence>
<dbReference type="OrthoDB" id="117402at2"/>
<dbReference type="Gene3D" id="3.40.30.10">
    <property type="entry name" value="Glutaredoxin"/>
    <property type="match status" value="1"/>
</dbReference>
<protein>
    <submittedName>
        <fullName evidence="3">Protein-disulfide isomerase</fullName>
    </submittedName>
</protein>
<dbReference type="PANTHER" id="PTHR13887:SF55">
    <property type="entry name" value="SLR0313 PROTEIN"/>
    <property type="match status" value="1"/>
</dbReference>
<dbReference type="AlphaFoldDB" id="A0A1H7ZEC8"/>